<evidence type="ECO:0000313" key="2">
    <source>
        <dbReference type="Proteomes" id="UP001148737"/>
    </source>
</evidence>
<dbReference type="Proteomes" id="UP001148737">
    <property type="component" value="Unassembled WGS sequence"/>
</dbReference>
<proteinExistence type="predicted"/>
<reference evidence="1" key="1">
    <citation type="submission" date="2022-07" db="EMBL/GenBank/DDBJ databases">
        <title>Genome Sequence of Lecanicillium saksenae.</title>
        <authorList>
            <person name="Buettner E."/>
        </authorList>
    </citation>
    <scope>NUCLEOTIDE SEQUENCE</scope>
    <source>
        <strain evidence="1">VT-O1</strain>
    </source>
</reference>
<organism evidence="1 2">
    <name type="scientific">Lecanicillium saksenae</name>
    <dbReference type="NCBI Taxonomy" id="468837"/>
    <lineage>
        <taxon>Eukaryota</taxon>
        <taxon>Fungi</taxon>
        <taxon>Dikarya</taxon>
        <taxon>Ascomycota</taxon>
        <taxon>Pezizomycotina</taxon>
        <taxon>Sordariomycetes</taxon>
        <taxon>Hypocreomycetidae</taxon>
        <taxon>Hypocreales</taxon>
        <taxon>Cordycipitaceae</taxon>
        <taxon>Lecanicillium</taxon>
    </lineage>
</organism>
<protein>
    <submittedName>
        <fullName evidence="1">Uncharacterized protein</fullName>
    </submittedName>
</protein>
<gene>
    <name evidence="1" type="ORF">NLG97_g9577</name>
</gene>
<name>A0ACC1QFU7_9HYPO</name>
<evidence type="ECO:0000313" key="1">
    <source>
        <dbReference type="EMBL" id="KAJ3475098.1"/>
    </source>
</evidence>
<dbReference type="EMBL" id="JANAKD010002030">
    <property type="protein sequence ID" value="KAJ3475098.1"/>
    <property type="molecule type" value="Genomic_DNA"/>
</dbReference>
<accession>A0ACC1QFU7</accession>
<sequence>MVEAARAPDKHGLALRENEEIPVNVYFHIVAKGPKETDGYIPKAKVDEVMVILNDAYAPTPFRFTLLDTDWTINGSWHNDYEGGDNDYAFKSVLRKGNYSDLNVYSLYDGNGGYAGYIFYDQGKTLAHEVGHWLGLLHTFEGNSCEGDGDYIDDTPYELPIYTIPHFENLQCPADLDTCPDQPGYDPIDNYMDYSKDECKNRFTPQHVTRMIDHWKTFRQTTPPDNSEEHYGDY</sequence>
<comment type="caution">
    <text evidence="1">The sequence shown here is derived from an EMBL/GenBank/DDBJ whole genome shotgun (WGS) entry which is preliminary data.</text>
</comment>
<keyword evidence="2" id="KW-1185">Reference proteome</keyword>